<dbReference type="Proteomes" id="UP000232845">
    <property type="component" value="Segment"/>
</dbReference>
<name>L7P0B7_9CLOS</name>
<dbReference type="GO" id="GO:0039694">
    <property type="term" value="P:viral RNA genome replication"/>
    <property type="evidence" value="ECO:0007669"/>
    <property type="project" value="InterPro"/>
</dbReference>
<proteinExistence type="predicted"/>
<organism evidence="6 7">
    <name type="scientific">Cordyline virus 3</name>
    <dbReference type="NCBI Taxonomy" id="1177752"/>
    <lineage>
        <taxon>Viruses</taxon>
        <taxon>Riboviria</taxon>
        <taxon>Orthornavirae</taxon>
        <taxon>Kitrinoviricota</taxon>
        <taxon>Alsuviricetes</taxon>
        <taxon>Martellivirales</taxon>
        <taxon>Closteroviridae</taxon>
        <taxon>Velarivirus</taxon>
        <taxon>Velarivirus tricordylinae</taxon>
    </lineage>
</organism>
<evidence type="ECO:0000313" key="6">
    <source>
        <dbReference type="EMBL" id="AFJ05056.2"/>
    </source>
</evidence>
<dbReference type="KEGG" id="vg:40524920"/>
<dbReference type="EMBL" id="JQ599283">
    <property type="protein sequence ID" value="AFJ05056.2"/>
    <property type="molecule type" value="Genomic_RNA"/>
</dbReference>
<keyword evidence="7" id="KW-1185">Reference proteome</keyword>
<dbReference type="CDD" id="cd23253">
    <property type="entry name" value="Closteroviridae_RdRp"/>
    <property type="match status" value="1"/>
</dbReference>
<dbReference type="InterPro" id="IPR007094">
    <property type="entry name" value="RNA-dir_pol_PSvirus"/>
</dbReference>
<evidence type="ECO:0000313" key="7">
    <source>
        <dbReference type="Proteomes" id="UP000232845"/>
    </source>
</evidence>
<dbReference type="PROSITE" id="PS50507">
    <property type="entry name" value="RDRP_SSRNA_POS"/>
    <property type="match status" value="1"/>
</dbReference>
<dbReference type="GO" id="GO:0006351">
    <property type="term" value="P:DNA-templated transcription"/>
    <property type="evidence" value="ECO:0007669"/>
    <property type="project" value="InterPro"/>
</dbReference>
<keyword evidence="1 6" id="KW-0696">RNA-directed RNA polymerase</keyword>
<evidence type="ECO:0000256" key="3">
    <source>
        <dbReference type="ARBA" id="ARBA00022695"/>
    </source>
</evidence>
<dbReference type="GeneID" id="40524920"/>
<dbReference type="InterPro" id="IPR043502">
    <property type="entry name" value="DNA/RNA_pol_sf"/>
</dbReference>
<evidence type="ECO:0000256" key="1">
    <source>
        <dbReference type="ARBA" id="ARBA00022484"/>
    </source>
</evidence>
<dbReference type="SUPFAM" id="SSF56672">
    <property type="entry name" value="DNA/RNA polymerases"/>
    <property type="match status" value="1"/>
</dbReference>
<reference evidence="6" key="1">
    <citation type="submission" date="2013-02" db="EMBL/GenBank/DDBJ databases">
        <title>Differentiation, distribution, and elimination of closteroviruses infecting Cordyline fruticosa (L.) in Hawaii.</title>
        <authorList>
            <person name="Melzer M.J."/>
        </authorList>
    </citation>
    <scope>NUCLEOTIDE SEQUENCE [LARGE SCALE GENOMIC DNA]</scope>
    <source>
        <strain evidence="6">SJ1</strain>
    </source>
</reference>
<dbReference type="GO" id="GO:0003723">
    <property type="term" value="F:RNA binding"/>
    <property type="evidence" value="ECO:0007669"/>
    <property type="project" value="InterPro"/>
</dbReference>
<protein>
    <submittedName>
        <fullName evidence="6">RNA-dependent RNA polymerase</fullName>
    </submittedName>
</protein>
<keyword evidence="4" id="KW-0693">Viral RNA replication</keyword>
<feature type="domain" description="RdRp catalytic" evidence="5">
    <location>
        <begin position="293"/>
        <end position="405"/>
    </location>
</feature>
<dbReference type="GO" id="GO:0003968">
    <property type="term" value="F:RNA-directed RNA polymerase activity"/>
    <property type="evidence" value="ECO:0007669"/>
    <property type="project" value="UniProtKB-KW"/>
</dbReference>
<evidence type="ECO:0000256" key="2">
    <source>
        <dbReference type="ARBA" id="ARBA00022679"/>
    </source>
</evidence>
<dbReference type="InterPro" id="IPR047308">
    <property type="entry name" value="Closteroviridae_RdRp"/>
</dbReference>
<evidence type="ECO:0000259" key="5">
    <source>
        <dbReference type="PROSITE" id="PS50507"/>
    </source>
</evidence>
<dbReference type="InterPro" id="IPR001788">
    <property type="entry name" value="RNA-dep_RNA_pol_alsuvir"/>
</dbReference>
<dbReference type="RefSeq" id="YP_009664814.1">
    <property type="nucleotide sequence ID" value="NC_043107.1"/>
</dbReference>
<dbReference type="Pfam" id="PF00978">
    <property type="entry name" value="RdRP_2"/>
    <property type="match status" value="1"/>
</dbReference>
<keyword evidence="3" id="KW-0548">Nucleotidyltransferase</keyword>
<keyword evidence="2" id="KW-0808">Transferase</keyword>
<accession>L7P0B7</accession>
<evidence type="ECO:0000256" key="4">
    <source>
        <dbReference type="ARBA" id="ARBA00022953"/>
    </source>
</evidence>
<sequence>MIESHQKFRRTEILVITLSPNLGLDSAFDTYFWQDSSLIFPSYSSRPSLSHVESVNEFLGVCFPNYTGYDFLYRTLFFESGNLELPILENLRFNPNKTKQYEPRSCILSKIFGKGERPRPDTFKQILLSLSNRNFASPEIHRNIDVGDAVNRLFKSFLNALNPAKVLEFDDCIEPDLNKIDDWLTTRDGRKYKNILNSIDYNPWANKVDRLKLMIKGEVKPKLDTSCYKKYSPAANIVYYEHIINMYFSPIFLEIFHRVSYSLRSNVVIYSGMNLSELGDAIKSRIKFPLDSYHTCEIDFSKFDKSQGVIIKLYEEIVHKMFRFSPNEYDNFKASEYFVKATSHSGVIVDLFAQRRTGSPNTFLSNCLTTLSILGNYYNFDDFDLILISGDDSLLLSRSPIENYSTKMNQDFGMEAKFLDNPTTYFCSKFIVEFDGHIRILPDPVRFFEKLSVPILEGNLVNDGLLRERFISYRDLLQDYFDESLINLVDLKLNKKYSTPIGSSYSALCYIHCVLSSFTNFRKLFESGYKCLI</sequence>